<reference evidence="1 2" key="1">
    <citation type="submission" date="2022-07" db="EMBL/GenBank/DDBJ databases">
        <title>Mucilaginibacter sp. JC4.</title>
        <authorList>
            <person name="Le V."/>
            <person name="Ko S.-R."/>
            <person name="Ahn C.-Y."/>
            <person name="Oh H.-M."/>
        </authorList>
    </citation>
    <scope>NUCLEOTIDE SEQUENCE [LARGE SCALE GENOMIC DNA]</scope>
    <source>
        <strain evidence="1 2">JC4</strain>
    </source>
</reference>
<proteinExistence type="predicted"/>
<evidence type="ECO:0000313" key="2">
    <source>
        <dbReference type="Proteomes" id="UP001204376"/>
    </source>
</evidence>
<name>A0ABT1T924_9SPHI</name>
<gene>
    <name evidence="1" type="ORF">NPE20_24270</name>
</gene>
<dbReference type="RefSeq" id="WP_256541281.1">
    <property type="nucleotide sequence ID" value="NZ_JANHOH010000011.1"/>
</dbReference>
<keyword evidence="2" id="KW-1185">Reference proteome</keyword>
<sequence length="110" mass="11442">MNIKLFKNKVVAIVAMLTIILGVGAAVAMKVPEKKTLANPYWQYDGSGSVTSPSNYVELSGSPSCSGNANICAIQAAEDPNNPGEPQIDTGLSGRITAKNTSAGDVFLKN</sequence>
<comment type="caution">
    <text evidence="1">The sequence shown here is derived from an EMBL/GenBank/DDBJ whole genome shotgun (WGS) entry which is preliminary data.</text>
</comment>
<evidence type="ECO:0000313" key="1">
    <source>
        <dbReference type="EMBL" id="MCQ6961113.1"/>
    </source>
</evidence>
<dbReference type="EMBL" id="JANHOH010000011">
    <property type="protein sequence ID" value="MCQ6961113.1"/>
    <property type="molecule type" value="Genomic_DNA"/>
</dbReference>
<dbReference type="Proteomes" id="UP001204376">
    <property type="component" value="Unassembled WGS sequence"/>
</dbReference>
<protein>
    <submittedName>
        <fullName evidence="1">Uncharacterized protein</fullName>
    </submittedName>
</protein>
<organism evidence="1 2">
    <name type="scientific">Mucilaginibacter aquariorum</name>
    <dbReference type="NCBI Taxonomy" id="2967225"/>
    <lineage>
        <taxon>Bacteria</taxon>
        <taxon>Pseudomonadati</taxon>
        <taxon>Bacteroidota</taxon>
        <taxon>Sphingobacteriia</taxon>
        <taxon>Sphingobacteriales</taxon>
        <taxon>Sphingobacteriaceae</taxon>
        <taxon>Mucilaginibacter</taxon>
    </lineage>
</organism>
<accession>A0ABT1T924</accession>